<dbReference type="Proteomes" id="UP001314205">
    <property type="component" value="Unassembled WGS sequence"/>
</dbReference>
<sequence>MKKCIFSWTKAVVLKLKTEEFSEQEGEIFQEPLPEILLQSPSSSLDIAPDYLDDVPVSSLQRGYYLGKDGMTKWAVTEPSQRVRTRSHNIVLEAPGPEPKGAARLCLNIVDAWNLIFLSEDLQLIVDCTNLYIDKRKKNYQRIRDCKHTDVTEIRALFGLLYFIGTLRGAHLNTEYLWASDGTGSDVCLVIISLSRFHFLLACIRFDNIHTRMERREHDKLTPIREVINNFLPE</sequence>
<keyword evidence="3" id="KW-1185">Reference proteome</keyword>
<dbReference type="PANTHER" id="PTHR46599:SF6">
    <property type="entry name" value="DUAL SPECIFICITY PHOSPHATASE 26"/>
    <property type="match status" value="1"/>
</dbReference>
<proteinExistence type="predicted"/>
<feature type="domain" description="PiggyBac transposable element-derived protein" evidence="1">
    <location>
        <begin position="112"/>
        <end position="231"/>
    </location>
</feature>
<name>A0AAV1KSU1_9NEOP</name>
<dbReference type="AlphaFoldDB" id="A0AAV1KSU1"/>
<dbReference type="PANTHER" id="PTHR46599">
    <property type="entry name" value="PIGGYBAC TRANSPOSABLE ELEMENT-DERIVED PROTEIN 4"/>
    <property type="match status" value="1"/>
</dbReference>
<evidence type="ECO:0000259" key="1">
    <source>
        <dbReference type="Pfam" id="PF13843"/>
    </source>
</evidence>
<dbReference type="EMBL" id="CAVLGL010000068">
    <property type="protein sequence ID" value="CAK1584949.1"/>
    <property type="molecule type" value="Genomic_DNA"/>
</dbReference>
<gene>
    <name evidence="2" type="ORF">PARMNEM_LOCUS6102</name>
</gene>
<evidence type="ECO:0000313" key="2">
    <source>
        <dbReference type="EMBL" id="CAK1584949.1"/>
    </source>
</evidence>
<evidence type="ECO:0000313" key="3">
    <source>
        <dbReference type="Proteomes" id="UP001314205"/>
    </source>
</evidence>
<dbReference type="Pfam" id="PF13843">
    <property type="entry name" value="DDE_Tnp_1_7"/>
    <property type="match status" value="1"/>
</dbReference>
<organism evidence="2 3">
    <name type="scientific">Parnassius mnemosyne</name>
    <name type="common">clouded apollo</name>
    <dbReference type="NCBI Taxonomy" id="213953"/>
    <lineage>
        <taxon>Eukaryota</taxon>
        <taxon>Metazoa</taxon>
        <taxon>Ecdysozoa</taxon>
        <taxon>Arthropoda</taxon>
        <taxon>Hexapoda</taxon>
        <taxon>Insecta</taxon>
        <taxon>Pterygota</taxon>
        <taxon>Neoptera</taxon>
        <taxon>Endopterygota</taxon>
        <taxon>Lepidoptera</taxon>
        <taxon>Glossata</taxon>
        <taxon>Ditrysia</taxon>
        <taxon>Papilionoidea</taxon>
        <taxon>Papilionidae</taxon>
        <taxon>Parnassiinae</taxon>
        <taxon>Parnassini</taxon>
        <taxon>Parnassius</taxon>
        <taxon>Driopa</taxon>
    </lineage>
</organism>
<reference evidence="2 3" key="1">
    <citation type="submission" date="2023-11" db="EMBL/GenBank/DDBJ databases">
        <authorList>
            <person name="Hedman E."/>
            <person name="Englund M."/>
            <person name="Stromberg M."/>
            <person name="Nyberg Akerstrom W."/>
            <person name="Nylinder S."/>
            <person name="Jareborg N."/>
            <person name="Kallberg Y."/>
            <person name="Kronander E."/>
        </authorList>
    </citation>
    <scope>NUCLEOTIDE SEQUENCE [LARGE SCALE GENOMIC DNA]</scope>
</reference>
<protein>
    <recommendedName>
        <fullName evidence="1">PiggyBac transposable element-derived protein domain-containing protein</fullName>
    </recommendedName>
</protein>
<accession>A0AAV1KSU1</accession>
<dbReference type="InterPro" id="IPR029526">
    <property type="entry name" value="PGBD"/>
</dbReference>
<comment type="caution">
    <text evidence="2">The sequence shown here is derived from an EMBL/GenBank/DDBJ whole genome shotgun (WGS) entry which is preliminary data.</text>
</comment>